<reference evidence="1" key="2">
    <citation type="submission" date="2016-06" db="EMBL/GenBank/DDBJ databases">
        <title>The genome of a short-lived fish provides insights into sex chromosome evolution and the genetic control of aging.</title>
        <authorList>
            <person name="Reichwald K."/>
            <person name="Felder M."/>
            <person name="Petzold A."/>
            <person name="Koch P."/>
            <person name="Groth M."/>
            <person name="Platzer M."/>
        </authorList>
    </citation>
    <scope>NUCLEOTIDE SEQUENCE</scope>
    <source>
        <tissue evidence="1">Brain</tissue>
    </source>
</reference>
<accession>A0A1A8BTJ6</accession>
<feature type="non-terminal residue" evidence="1">
    <location>
        <position position="1"/>
    </location>
</feature>
<sequence length="89" mass="10002">HQFLLIQMSAMTVHIQSKLFVSFSEPCDRENVVRSKCQSQLPIKDSFGSAGGHGGPRHGGQHIQILCVKPNMSNGRTWHHKCHRGIERT</sequence>
<organism evidence="1">
    <name type="scientific">Nothobranchius kadleci</name>
    <name type="common">African annual killifish</name>
    <dbReference type="NCBI Taxonomy" id="1051664"/>
    <lineage>
        <taxon>Eukaryota</taxon>
        <taxon>Metazoa</taxon>
        <taxon>Chordata</taxon>
        <taxon>Craniata</taxon>
        <taxon>Vertebrata</taxon>
        <taxon>Euteleostomi</taxon>
        <taxon>Actinopterygii</taxon>
        <taxon>Neopterygii</taxon>
        <taxon>Teleostei</taxon>
        <taxon>Neoteleostei</taxon>
        <taxon>Acanthomorphata</taxon>
        <taxon>Ovalentaria</taxon>
        <taxon>Atherinomorphae</taxon>
        <taxon>Cyprinodontiformes</taxon>
        <taxon>Nothobranchiidae</taxon>
        <taxon>Nothobranchius</taxon>
    </lineage>
</organism>
<protein>
    <submittedName>
        <fullName evidence="1">Si:ch211-227p7.1</fullName>
    </submittedName>
</protein>
<name>A0A1A8BTJ6_NOTKA</name>
<proteinExistence type="predicted"/>
<feature type="non-terminal residue" evidence="1">
    <location>
        <position position="89"/>
    </location>
</feature>
<reference evidence="1" key="1">
    <citation type="submission" date="2016-05" db="EMBL/GenBank/DDBJ databases">
        <authorList>
            <person name="Lavstsen T."/>
            <person name="Jespersen J.S."/>
        </authorList>
    </citation>
    <scope>NUCLEOTIDE SEQUENCE</scope>
    <source>
        <tissue evidence="1">Brain</tissue>
    </source>
</reference>
<gene>
    <name evidence="1" type="primary">SI:CH211-227P7.1</name>
</gene>
<dbReference type="EMBL" id="HADZ01007046">
    <property type="protein sequence ID" value="SBP70987.1"/>
    <property type="molecule type" value="Transcribed_RNA"/>
</dbReference>
<evidence type="ECO:0000313" key="1">
    <source>
        <dbReference type="EMBL" id="SBP70987.1"/>
    </source>
</evidence>
<dbReference type="AlphaFoldDB" id="A0A1A8BTJ6"/>